<comment type="caution">
    <text evidence="1">The sequence shown here is derived from an EMBL/GenBank/DDBJ whole genome shotgun (WGS) entry which is preliminary data.</text>
</comment>
<name>A0A9Q1F2J8_SYNKA</name>
<sequence>MCGAGKAHYRTVSNIKVTTEPPIMSLPAFLGPLWSSVPLISGAVRCSLGRITLAPRRSARECHPPYGPGEHAGACLGTAPVAA</sequence>
<evidence type="ECO:0000313" key="1">
    <source>
        <dbReference type="EMBL" id="KAJ8349690.1"/>
    </source>
</evidence>
<protein>
    <submittedName>
        <fullName evidence="1">Uncharacterized protein</fullName>
    </submittedName>
</protein>
<dbReference type="AlphaFoldDB" id="A0A9Q1F2J8"/>
<evidence type="ECO:0000313" key="2">
    <source>
        <dbReference type="Proteomes" id="UP001152622"/>
    </source>
</evidence>
<proteinExistence type="predicted"/>
<accession>A0A9Q1F2J8</accession>
<dbReference type="EMBL" id="JAINUF010000009">
    <property type="protein sequence ID" value="KAJ8349690.1"/>
    <property type="molecule type" value="Genomic_DNA"/>
</dbReference>
<organism evidence="1 2">
    <name type="scientific">Synaphobranchus kaupii</name>
    <name type="common">Kaup's arrowtooth eel</name>
    <dbReference type="NCBI Taxonomy" id="118154"/>
    <lineage>
        <taxon>Eukaryota</taxon>
        <taxon>Metazoa</taxon>
        <taxon>Chordata</taxon>
        <taxon>Craniata</taxon>
        <taxon>Vertebrata</taxon>
        <taxon>Euteleostomi</taxon>
        <taxon>Actinopterygii</taxon>
        <taxon>Neopterygii</taxon>
        <taxon>Teleostei</taxon>
        <taxon>Anguilliformes</taxon>
        <taxon>Synaphobranchidae</taxon>
        <taxon>Synaphobranchus</taxon>
    </lineage>
</organism>
<keyword evidence="2" id="KW-1185">Reference proteome</keyword>
<reference evidence="1" key="1">
    <citation type="journal article" date="2023" name="Science">
        <title>Genome structures resolve the early diversification of teleost fishes.</title>
        <authorList>
            <person name="Parey E."/>
            <person name="Louis A."/>
            <person name="Montfort J."/>
            <person name="Bouchez O."/>
            <person name="Roques C."/>
            <person name="Iampietro C."/>
            <person name="Lluch J."/>
            <person name="Castinel A."/>
            <person name="Donnadieu C."/>
            <person name="Desvignes T."/>
            <person name="Floi Bucao C."/>
            <person name="Jouanno E."/>
            <person name="Wen M."/>
            <person name="Mejri S."/>
            <person name="Dirks R."/>
            <person name="Jansen H."/>
            <person name="Henkel C."/>
            <person name="Chen W.J."/>
            <person name="Zahm M."/>
            <person name="Cabau C."/>
            <person name="Klopp C."/>
            <person name="Thompson A.W."/>
            <person name="Robinson-Rechavi M."/>
            <person name="Braasch I."/>
            <person name="Lecointre G."/>
            <person name="Bobe J."/>
            <person name="Postlethwait J.H."/>
            <person name="Berthelot C."/>
            <person name="Roest Crollius H."/>
            <person name="Guiguen Y."/>
        </authorList>
    </citation>
    <scope>NUCLEOTIDE SEQUENCE</scope>
    <source>
        <strain evidence="1">WJC10195</strain>
    </source>
</reference>
<dbReference type="Proteomes" id="UP001152622">
    <property type="component" value="Chromosome 9"/>
</dbReference>
<gene>
    <name evidence="1" type="ORF">SKAU_G00248200</name>
</gene>